<name>A0ABQ8TM70_PERAM</name>
<dbReference type="Proteomes" id="UP001148838">
    <property type="component" value="Unassembled WGS sequence"/>
</dbReference>
<dbReference type="EMBL" id="JAJSOF020000005">
    <property type="protein sequence ID" value="KAJ4447759.1"/>
    <property type="molecule type" value="Genomic_DNA"/>
</dbReference>
<dbReference type="InterPro" id="IPR043502">
    <property type="entry name" value="DNA/RNA_pol_sf"/>
</dbReference>
<reference evidence="2 3" key="1">
    <citation type="journal article" date="2022" name="Allergy">
        <title>Genome assembly and annotation of Periplaneta americana reveal a comprehensive cockroach allergen profile.</title>
        <authorList>
            <person name="Wang L."/>
            <person name="Xiong Q."/>
            <person name="Saelim N."/>
            <person name="Wang L."/>
            <person name="Nong W."/>
            <person name="Wan A.T."/>
            <person name="Shi M."/>
            <person name="Liu X."/>
            <person name="Cao Q."/>
            <person name="Hui J.H.L."/>
            <person name="Sookrung N."/>
            <person name="Leung T.F."/>
            <person name="Tungtrongchitr A."/>
            <person name="Tsui S.K.W."/>
        </authorList>
    </citation>
    <scope>NUCLEOTIDE SEQUENCE [LARGE SCALE GENOMIC DNA]</scope>
    <source>
        <strain evidence="2">PWHHKU_190912</strain>
    </source>
</reference>
<evidence type="ECO:0000259" key="1">
    <source>
        <dbReference type="Pfam" id="PF00078"/>
    </source>
</evidence>
<evidence type="ECO:0000313" key="2">
    <source>
        <dbReference type="EMBL" id="KAJ4447759.1"/>
    </source>
</evidence>
<feature type="domain" description="Reverse transcriptase" evidence="1">
    <location>
        <begin position="94"/>
        <end position="165"/>
    </location>
</feature>
<gene>
    <name evidence="2" type="ORF">ANN_09767</name>
</gene>
<dbReference type="Pfam" id="PF00078">
    <property type="entry name" value="RVT_1"/>
    <property type="match status" value="1"/>
</dbReference>
<sequence length="315" mass="36984">MDGYQCTEDASPHAEKKNVEPRIQHQLITQYVNQRCKTVLQLWHMSQTDTRDSSLPLTPTSHWIWWGVRKYVFSVLADITDMQFKQSPYSPVSDTFPIHCGLKQGDALSPLLFNFTLEYAISKVQDNTEGLELNRLHQLLVYADDMNMLVENPHTIRENTEILLEPRKAIDLEGMWYIWMNPEMLIVLVGRPEEKRPLERPRCRWEDNIKMDFREVEYDDRDWINLAQDRDLWQAYVMVAMNLRALQPNDVPLLIGQGMWLQQDGAPSHFGRCVTTFLNQQFPHRWIGQEVQYISYVCCSVEHKGRTSQKDNGVQ</sequence>
<comment type="caution">
    <text evidence="2">The sequence shown here is derived from an EMBL/GenBank/DDBJ whole genome shotgun (WGS) entry which is preliminary data.</text>
</comment>
<keyword evidence="3" id="KW-1185">Reference proteome</keyword>
<organism evidence="2 3">
    <name type="scientific">Periplaneta americana</name>
    <name type="common">American cockroach</name>
    <name type="synonym">Blatta americana</name>
    <dbReference type="NCBI Taxonomy" id="6978"/>
    <lineage>
        <taxon>Eukaryota</taxon>
        <taxon>Metazoa</taxon>
        <taxon>Ecdysozoa</taxon>
        <taxon>Arthropoda</taxon>
        <taxon>Hexapoda</taxon>
        <taxon>Insecta</taxon>
        <taxon>Pterygota</taxon>
        <taxon>Neoptera</taxon>
        <taxon>Polyneoptera</taxon>
        <taxon>Dictyoptera</taxon>
        <taxon>Blattodea</taxon>
        <taxon>Blattoidea</taxon>
        <taxon>Blattidae</taxon>
        <taxon>Blattinae</taxon>
        <taxon>Periplaneta</taxon>
    </lineage>
</organism>
<evidence type="ECO:0000313" key="3">
    <source>
        <dbReference type="Proteomes" id="UP001148838"/>
    </source>
</evidence>
<dbReference type="SUPFAM" id="SSF56672">
    <property type="entry name" value="DNA/RNA polymerases"/>
    <property type="match status" value="1"/>
</dbReference>
<proteinExistence type="predicted"/>
<accession>A0ABQ8TM70</accession>
<dbReference type="InterPro" id="IPR000477">
    <property type="entry name" value="RT_dom"/>
</dbReference>
<protein>
    <recommendedName>
        <fullName evidence="1">Reverse transcriptase domain-containing protein</fullName>
    </recommendedName>
</protein>